<gene>
    <name evidence="1" type="primary">GLEAN_13233</name>
    <name evidence="1" type="ORF">TcasGA2_TC013233</name>
</gene>
<sequence>MVLKETIDEQITLAKTKTSNTVVNRDEKREKKSHTVNHPVSATKVATLKITSVLFRRHGDVPKLKKFSHVFATRGGPFGAHGRRFNAFRGHHHAPAQKQQRRDVARTHFVAGDFQTQYFETRGRNWRDIHSTIARKRLKEDGLALKTLNRWKWCARKAPEIFYESCAGGDIGRAGEGPRCESSGKKRRIAKIGWVCL</sequence>
<evidence type="ECO:0000313" key="1">
    <source>
        <dbReference type="EMBL" id="EFA03293.1"/>
    </source>
</evidence>
<dbReference type="AlphaFoldDB" id="D6WMI4"/>
<keyword evidence="2" id="KW-1185">Reference proteome</keyword>
<name>D6WMI4_TRICA</name>
<dbReference type="InParanoid" id="D6WMI4"/>
<reference evidence="1 2" key="1">
    <citation type="journal article" date="2008" name="Nature">
        <title>The genome of the model beetle and pest Tribolium castaneum.</title>
        <authorList>
            <consortium name="Tribolium Genome Sequencing Consortium"/>
            <person name="Richards S."/>
            <person name="Gibbs R.A."/>
            <person name="Weinstock G.M."/>
            <person name="Brown S.J."/>
            <person name="Denell R."/>
            <person name="Beeman R.W."/>
            <person name="Gibbs R."/>
            <person name="Beeman R.W."/>
            <person name="Brown S.J."/>
            <person name="Bucher G."/>
            <person name="Friedrich M."/>
            <person name="Grimmelikhuijzen C.J."/>
            <person name="Klingler M."/>
            <person name="Lorenzen M."/>
            <person name="Richards S."/>
            <person name="Roth S."/>
            <person name="Schroder R."/>
            <person name="Tautz D."/>
            <person name="Zdobnov E.M."/>
            <person name="Muzny D."/>
            <person name="Gibbs R.A."/>
            <person name="Weinstock G.M."/>
            <person name="Attaway T."/>
            <person name="Bell S."/>
            <person name="Buhay C.J."/>
            <person name="Chandrabose M.N."/>
            <person name="Chavez D."/>
            <person name="Clerk-Blankenburg K.P."/>
            <person name="Cree A."/>
            <person name="Dao M."/>
            <person name="Davis C."/>
            <person name="Chacko J."/>
            <person name="Dinh H."/>
            <person name="Dugan-Rocha S."/>
            <person name="Fowler G."/>
            <person name="Garner T.T."/>
            <person name="Garnes J."/>
            <person name="Gnirke A."/>
            <person name="Hawes A."/>
            <person name="Hernandez J."/>
            <person name="Hines S."/>
            <person name="Holder M."/>
            <person name="Hume J."/>
            <person name="Jhangiani S.N."/>
            <person name="Joshi V."/>
            <person name="Khan Z.M."/>
            <person name="Jackson L."/>
            <person name="Kovar C."/>
            <person name="Kowis A."/>
            <person name="Lee S."/>
            <person name="Lewis L.R."/>
            <person name="Margolis J."/>
            <person name="Morgan M."/>
            <person name="Nazareth L.V."/>
            <person name="Nguyen N."/>
            <person name="Okwuonu G."/>
            <person name="Parker D."/>
            <person name="Richards S."/>
            <person name="Ruiz S.J."/>
            <person name="Santibanez J."/>
            <person name="Savard J."/>
            <person name="Scherer S.E."/>
            <person name="Schneider B."/>
            <person name="Sodergren E."/>
            <person name="Tautz D."/>
            <person name="Vattahil S."/>
            <person name="Villasana D."/>
            <person name="White C.S."/>
            <person name="Wright R."/>
            <person name="Park Y."/>
            <person name="Beeman R.W."/>
            <person name="Lord J."/>
            <person name="Oppert B."/>
            <person name="Lorenzen M."/>
            <person name="Brown S."/>
            <person name="Wang L."/>
            <person name="Savard J."/>
            <person name="Tautz D."/>
            <person name="Richards S."/>
            <person name="Weinstock G."/>
            <person name="Gibbs R.A."/>
            <person name="Liu Y."/>
            <person name="Worley K."/>
            <person name="Weinstock G."/>
            <person name="Elsik C.G."/>
            <person name="Reese J.T."/>
            <person name="Elhaik E."/>
            <person name="Landan G."/>
            <person name="Graur D."/>
            <person name="Arensburger P."/>
            <person name="Atkinson P."/>
            <person name="Beeman R.W."/>
            <person name="Beidler J."/>
            <person name="Brown S.J."/>
            <person name="Demuth J.P."/>
            <person name="Drury D.W."/>
            <person name="Du Y.Z."/>
            <person name="Fujiwara H."/>
            <person name="Lorenzen M."/>
            <person name="Maselli V."/>
            <person name="Osanai M."/>
            <person name="Park Y."/>
            <person name="Robertson H.M."/>
            <person name="Tu Z."/>
            <person name="Wang J.J."/>
            <person name="Wang S."/>
            <person name="Richards S."/>
            <person name="Song H."/>
            <person name="Zhang L."/>
            <person name="Sodergren E."/>
            <person name="Werner D."/>
            <person name="Stanke M."/>
            <person name="Morgenstern B."/>
            <person name="Solovyev V."/>
            <person name="Kosarev P."/>
            <person name="Brown G."/>
            <person name="Chen H.C."/>
            <person name="Ermolaeva O."/>
            <person name="Hlavina W."/>
            <person name="Kapustin Y."/>
            <person name="Kiryutin B."/>
            <person name="Kitts P."/>
            <person name="Maglott D."/>
            <person name="Pruitt K."/>
            <person name="Sapojnikov V."/>
            <person name="Souvorov A."/>
            <person name="Mackey A.J."/>
            <person name="Waterhouse R.M."/>
            <person name="Wyder S."/>
            <person name="Zdobnov E.M."/>
            <person name="Zdobnov E.M."/>
            <person name="Wyder S."/>
            <person name="Kriventseva E.V."/>
            <person name="Kadowaki T."/>
            <person name="Bork P."/>
            <person name="Aranda M."/>
            <person name="Bao R."/>
            <person name="Beermann A."/>
            <person name="Berns N."/>
            <person name="Bolognesi R."/>
            <person name="Bonneton F."/>
            <person name="Bopp D."/>
            <person name="Brown S.J."/>
            <person name="Bucher G."/>
            <person name="Butts T."/>
            <person name="Chaumot A."/>
            <person name="Denell R.E."/>
            <person name="Ferrier D.E."/>
            <person name="Friedrich M."/>
            <person name="Gordon C.M."/>
            <person name="Jindra M."/>
            <person name="Klingler M."/>
            <person name="Lan Q."/>
            <person name="Lattorff H.M."/>
            <person name="Laudet V."/>
            <person name="von Levetsow C."/>
            <person name="Liu Z."/>
            <person name="Lutz R."/>
            <person name="Lynch J.A."/>
            <person name="da Fonseca R.N."/>
            <person name="Posnien N."/>
            <person name="Reuter R."/>
            <person name="Roth S."/>
            <person name="Savard J."/>
            <person name="Schinko J.B."/>
            <person name="Schmitt C."/>
            <person name="Schoppmeier M."/>
            <person name="Schroder R."/>
            <person name="Shippy T.D."/>
            <person name="Simonnet F."/>
            <person name="Marques-Souza H."/>
            <person name="Tautz D."/>
            <person name="Tomoyasu Y."/>
            <person name="Trauner J."/>
            <person name="Van der Zee M."/>
            <person name="Vervoort M."/>
            <person name="Wittkopp N."/>
            <person name="Wimmer E.A."/>
            <person name="Yang X."/>
            <person name="Jones A.K."/>
            <person name="Sattelle D.B."/>
            <person name="Ebert P.R."/>
            <person name="Nelson D."/>
            <person name="Scott J.G."/>
            <person name="Beeman R.W."/>
            <person name="Muthukrishnan S."/>
            <person name="Kramer K.J."/>
            <person name="Arakane Y."/>
            <person name="Beeman R.W."/>
            <person name="Zhu Q."/>
            <person name="Hogenkamp D."/>
            <person name="Dixit R."/>
            <person name="Oppert B."/>
            <person name="Jiang H."/>
            <person name="Zou Z."/>
            <person name="Marshall J."/>
            <person name="Elpidina E."/>
            <person name="Vinokurov K."/>
            <person name="Oppert C."/>
            <person name="Zou Z."/>
            <person name="Evans J."/>
            <person name="Lu Z."/>
            <person name="Zhao P."/>
            <person name="Sumathipala N."/>
            <person name="Altincicek B."/>
            <person name="Vilcinskas A."/>
            <person name="Williams M."/>
            <person name="Hultmark D."/>
            <person name="Hetru C."/>
            <person name="Jiang H."/>
            <person name="Grimmelikhuijzen C.J."/>
            <person name="Hauser F."/>
            <person name="Cazzamali G."/>
            <person name="Williamson M."/>
            <person name="Park Y."/>
            <person name="Li B."/>
            <person name="Tanaka Y."/>
            <person name="Predel R."/>
            <person name="Neupert S."/>
            <person name="Schachtner J."/>
            <person name="Verleyen P."/>
            <person name="Raible F."/>
            <person name="Bork P."/>
            <person name="Friedrich M."/>
            <person name="Walden K.K."/>
            <person name="Robertson H.M."/>
            <person name="Angeli S."/>
            <person name="Foret S."/>
            <person name="Bucher G."/>
            <person name="Schuetz S."/>
            <person name="Maleszka R."/>
            <person name="Wimmer E.A."/>
            <person name="Beeman R.W."/>
            <person name="Lorenzen M."/>
            <person name="Tomoyasu Y."/>
            <person name="Miller S.C."/>
            <person name="Grossmann D."/>
            <person name="Bucher G."/>
        </authorList>
    </citation>
    <scope>NUCLEOTIDE SEQUENCE [LARGE SCALE GENOMIC DNA]</scope>
    <source>
        <strain evidence="1 2">Georgia GA2</strain>
    </source>
</reference>
<reference evidence="1 2" key="2">
    <citation type="journal article" date="2010" name="Nucleic Acids Res.">
        <title>BeetleBase in 2010: revisions to provide comprehensive genomic information for Tribolium castaneum.</title>
        <authorList>
            <person name="Kim H.S."/>
            <person name="Murphy T."/>
            <person name="Xia J."/>
            <person name="Caragea D."/>
            <person name="Park Y."/>
            <person name="Beeman R.W."/>
            <person name="Lorenzen M.D."/>
            <person name="Butcher S."/>
            <person name="Manak J.R."/>
            <person name="Brown S.J."/>
        </authorList>
    </citation>
    <scope>GENOME REANNOTATION</scope>
    <source>
        <strain evidence="1 2">Georgia GA2</strain>
    </source>
</reference>
<proteinExistence type="predicted"/>
<organism evidence="1 2">
    <name type="scientific">Tribolium castaneum</name>
    <name type="common">Red flour beetle</name>
    <dbReference type="NCBI Taxonomy" id="7070"/>
    <lineage>
        <taxon>Eukaryota</taxon>
        <taxon>Metazoa</taxon>
        <taxon>Ecdysozoa</taxon>
        <taxon>Arthropoda</taxon>
        <taxon>Hexapoda</taxon>
        <taxon>Insecta</taxon>
        <taxon>Pterygota</taxon>
        <taxon>Neoptera</taxon>
        <taxon>Endopterygota</taxon>
        <taxon>Coleoptera</taxon>
        <taxon>Polyphaga</taxon>
        <taxon>Cucujiformia</taxon>
        <taxon>Tenebrionidae</taxon>
        <taxon>Tenebrionidae incertae sedis</taxon>
        <taxon>Tribolium</taxon>
    </lineage>
</organism>
<dbReference type="EMBL" id="KQ971343">
    <property type="protein sequence ID" value="EFA03293.1"/>
    <property type="molecule type" value="Genomic_DNA"/>
</dbReference>
<dbReference type="HOGENOM" id="CLU_1385817_0_0_1"/>
<dbReference type="Proteomes" id="UP000007266">
    <property type="component" value="Linkage group 5"/>
</dbReference>
<protein>
    <submittedName>
        <fullName evidence="1">Uncharacterized protein</fullName>
    </submittedName>
</protein>
<accession>D6WMI4</accession>
<evidence type="ECO:0000313" key="2">
    <source>
        <dbReference type="Proteomes" id="UP000007266"/>
    </source>
</evidence>